<evidence type="ECO:0000256" key="5">
    <source>
        <dbReference type="ARBA" id="ARBA00022882"/>
    </source>
</evidence>
<evidence type="ECO:0000256" key="6">
    <source>
        <dbReference type="ARBA" id="ARBA00022989"/>
    </source>
</evidence>
<dbReference type="Proteomes" id="UP000678393">
    <property type="component" value="Unassembled WGS sequence"/>
</dbReference>
<dbReference type="GO" id="GO:0005886">
    <property type="term" value="C:plasma membrane"/>
    <property type="evidence" value="ECO:0007669"/>
    <property type="project" value="UniProtKB-SubCell"/>
</dbReference>
<dbReference type="PANTHER" id="PTHR46480:SF1">
    <property type="entry name" value="VOLTAGE-GATED HYDROGEN CHANNEL 1"/>
    <property type="match status" value="1"/>
</dbReference>
<keyword evidence="5" id="KW-0851">Voltage-gated channel</keyword>
<evidence type="ECO:0000313" key="10">
    <source>
        <dbReference type="EMBL" id="CAG5126977.1"/>
    </source>
</evidence>
<dbReference type="GO" id="GO:0034702">
    <property type="term" value="C:monoatomic ion channel complex"/>
    <property type="evidence" value="ECO:0007669"/>
    <property type="project" value="UniProtKB-KW"/>
</dbReference>
<accession>A0A8S3ZBN1</accession>
<keyword evidence="4" id="KW-0812">Transmembrane</keyword>
<dbReference type="AlphaFoldDB" id="A0A8S3ZBN1"/>
<reference evidence="10" key="1">
    <citation type="submission" date="2021-04" db="EMBL/GenBank/DDBJ databases">
        <authorList>
            <consortium name="Molecular Ecology Group"/>
        </authorList>
    </citation>
    <scope>NUCLEOTIDE SEQUENCE</scope>
</reference>
<keyword evidence="8" id="KW-0472">Membrane</keyword>
<comment type="subcellular location">
    <subcellularLocation>
        <location evidence="1">Cell membrane</location>
        <topology evidence="1">Multi-pass membrane protein</topology>
    </subcellularLocation>
</comment>
<keyword evidence="2" id="KW-0813">Transport</keyword>
<evidence type="ECO:0008006" key="12">
    <source>
        <dbReference type="Google" id="ProtNLM"/>
    </source>
</evidence>
<feature type="non-terminal residue" evidence="10">
    <location>
        <position position="1"/>
    </location>
</feature>
<evidence type="ECO:0000313" key="11">
    <source>
        <dbReference type="Proteomes" id="UP000678393"/>
    </source>
</evidence>
<sequence length="189" mass="21878">MFSSAEARSIVNGSHIQKPVSLHDIFVLEINNVIDSFFLVAEFVPEHSNVNRTKFVQNNLEYSKIYKASKALHFISLSILSVMVLETAVKLFCTGWSFFKKKFEVFDAFIVISSFALDFVFLDSRWYETGKDATTILVLLLPWRVVRIVNSFLMTVKHRHHLQMMNMKRAKKKAELKSAKLQTLLSEIR</sequence>
<dbReference type="Gene3D" id="1.20.120.350">
    <property type="entry name" value="Voltage-gated potassium channels. Chain C"/>
    <property type="match status" value="1"/>
</dbReference>
<dbReference type="PANTHER" id="PTHR46480">
    <property type="entry name" value="F20B24.22"/>
    <property type="match status" value="1"/>
</dbReference>
<evidence type="ECO:0000256" key="2">
    <source>
        <dbReference type="ARBA" id="ARBA00022448"/>
    </source>
</evidence>
<gene>
    <name evidence="10" type="ORF">CUNI_LOCUS12535</name>
</gene>
<evidence type="ECO:0000256" key="8">
    <source>
        <dbReference type="ARBA" id="ARBA00023136"/>
    </source>
</evidence>
<dbReference type="GO" id="GO:0030171">
    <property type="term" value="F:voltage-gated proton channel activity"/>
    <property type="evidence" value="ECO:0007669"/>
    <property type="project" value="InterPro"/>
</dbReference>
<keyword evidence="7" id="KW-0406">Ion transport</keyword>
<comment type="caution">
    <text evidence="10">The sequence shown here is derived from an EMBL/GenBank/DDBJ whole genome shotgun (WGS) entry which is preliminary data.</text>
</comment>
<protein>
    <recommendedName>
        <fullName evidence="12">Voltage-gated hydrogen channel 1</fullName>
    </recommendedName>
</protein>
<evidence type="ECO:0000256" key="3">
    <source>
        <dbReference type="ARBA" id="ARBA00022475"/>
    </source>
</evidence>
<keyword evidence="6" id="KW-1133">Transmembrane helix</keyword>
<evidence type="ECO:0000256" key="4">
    <source>
        <dbReference type="ARBA" id="ARBA00022692"/>
    </source>
</evidence>
<name>A0A8S3ZBN1_9EUPU</name>
<proteinExistence type="predicted"/>
<dbReference type="InterPro" id="IPR031846">
    <property type="entry name" value="Hvcn1"/>
</dbReference>
<evidence type="ECO:0000256" key="1">
    <source>
        <dbReference type="ARBA" id="ARBA00004651"/>
    </source>
</evidence>
<keyword evidence="9" id="KW-0407">Ion channel</keyword>
<keyword evidence="11" id="KW-1185">Reference proteome</keyword>
<evidence type="ECO:0000256" key="7">
    <source>
        <dbReference type="ARBA" id="ARBA00023065"/>
    </source>
</evidence>
<dbReference type="EMBL" id="CAJHNH020002521">
    <property type="protein sequence ID" value="CAG5126977.1"/>
    <property type="molecule type" value="Genomic_DNA"/>
</dbReference>
<organism evidence="10 11">
    <name type="scientific">Candidula unifasciata</name>
    <dbReference type="NCBI Taxonomy" id="100452"/>
    <lineage>
        <taxon>Eukaryota</taxon>
        <taxon>Metazoa</taxon>
        <taxon>Spiralia</taxon>
        <taxon>Lophotrochozoa</taxon>
        <taxon>Mollusca</taxon>
        <taxon>Gastropoda</taxon>
        <taxon>Heterobranchia</taxon>
        <taxon>Euthyneura</taxon>
        <taxon>Panpulmonata</taxon>
        <taxon>Eupulmonata</taxon>
        <taxon>Stylommatophora</taxon>
        <taxon>Helicina</taxon>
        <taxon>Helicoidea</taxon>
        <taxon>Geomitridae</taxon>
        <taxon>Candidula</taxon>
    </lineage>
</organism>
<keyword evidence="3" id="KW-1003">Cell membrane</keyword>
<dbReference type="InterPro" id="IPR027359">
    <property type="entry name" value="Volt_channel_dom_sf"/>
</dbReference>
<evidence type="ECO:0000256" key="9">
    <source>
        <dbReference type="ARBA" id="ARBA00023303"/>
    </source>
</evidence>
<dbReference type="OrthoDB" id="427456at2759"/>